<evidence type="ECO:0000256" key="2">
    <source>
        <dbReference type="ARBA" id="ARBA00022692"/>
    </source>
</evidence>
<proteinExistence type="predicted"/>
<evidence type="ECO:0000256" key="3">
    <source>
        <dbReference type="ARBA" id="ARBA00023136"/>
    </source>
</evidence>
<dbReference type="EMBL" id="JAAWVN010001534">
    <property type="protein sequence ID" value="MBN3289120.1"/>
    <property type="molecule type" value="Genomic_DNA"/>
</dbReference>
<evidence type="ECO:0000256" key="1">
    <source>
        <dbReference type="ARBA" id="ARBA00004370"/>
    </source>
</evidence>
<keyword evidence="2" id="KW-0812">Transmembrane</keyword>
<feature type="non-terminal residue" evidence="5">
    <location>
        <position position="192"/>
    </location>
</feature>
<dbReference type="InterPro" id="IPR036179">
    <property type="entry name" value="Ig-like_dom_sf"/>
</dbReference>
<comment type="caution">
    <text evidence="5">The sequence shown here is derived from an EMBL/GenBank/DDBJ whole genome shotgun (WGS) entry which is preliminary data.</text>
</comment>
<dbReference type="PANTHER" id="PTHR11860:SF87">
    <property type="entry name" value="CMRF35-LIKE MOLECULE 8"/>
    <property type="match status" value="1"/>
</dbReference>
<accession>A0ABS2YRK0</accession>
<dbReference type="Proteomes" id="UP001166052">
    <property type="component" value="Unassembled WGS sequence"/>
</dbReference>
<evidence type="ECO:0000313" key="6">
    <source>
        <dbReference type="Proteomes" id="UP001166052"/>
    </source>
</evidence>
<dbReference type="PANTHER" id="PTHR11860">
    <property type="entry name" value="POLYMERIC-IMMUNOGLOBULIN RECEPTOR"/>
    <property type="match status" value="1"/>
</dbReference>
<dbReference type="InterPro" id="IPR050671">
    <property type="entry name" value="CD300_family_receptors"/>
</dbReference>
<evidence type="ECO:0000256" key="4">
    <source>
        <dbReference type="SAM" id="SignalP"/>
    </source>
</evidence>
<feature type="signal peptide" evidence="4">
    <location>
        <begin position="1"/>
        <end position="28"/>
    </location>
</feature>
<dbReference type="InterPro" id="IPR013783">
    <property type="entry name" value="Ig-like_fold"/>
</dbReference>
<name>A0ABS2YRK0_POLSE</name>
<keyword evidence="6" id="KW-1185">Reference proteome</keyword>
<reference evidence="5" key="1">
    <citation type="journal article" date="2021" name="Cell">
        <title>Tracing the genetic footprints of vertebrate landing in non-teleost ray-finned fishes.</title>
        <authorList>
            <person name="Bi X."/>
            <person name="Wang K."/>
            <person name="Yang L."/>
            <person name="Pan H."/>
            <person name="Jiang H."/>
            <person name="Wei Q."/>
            <person name="Fang M."/>
            <person name="Yu H."/>
            <person name="Zhu C."/>
            <person name="Cai Y."/>
            <person name="He Y."/>
            <person name="Gan X."/>
            <person name="Zeng H."/>
            <person name="Yu D."/>
            <person name="Zhu Y."/>
            <person name="Jiang H."/>
            <person name="Qiu Q."/>
            <person name="Yang H."/>
            <person name="Zhang Y.E."/>
            <person name="Wang W."/>
            <person name="Zhu M."/>
            <person name="He S."/>
            <person name="Zhang G."/>
        </authorList>
    </citation>
    <scope>NUCLEOTIDE SEQUENCE</scope>
    <source>
        <strain evidence="5">Bchr_001</strain>
    </source>
</reference>
<dbReference type="Gene3D" id="2.60.40.10">
    <property type="entry name" value="Immunoglobulins"/>
    <property type="match status" value="1"/>
</dbReference>
<dbReference type="SUPFAM" id="SSF48726">
    <property type="entry name" value="Immunoglobulin"/>
    <property type="match status" value="1"/>
</dbReference>
<feature type="chain" id="PRO_5046897463" evidence="4">
    <location>
        <begin position="29"/>
        <end position="192"/>
    </location>
</feature>
<feature type="non-terminal residue" evidence="5">
    <location>
        <position position="1"/>
    </location>
</feature>
<gene>
    <name evidence="5" type="primary">Tmigd3</name>
    <name evidence="5" type="ORF">GTO92_0008981</name>
</gene>
<sequence>MCHSANDAMQISVLTLALLLSPEYGVLTLKGPDLQKIRTTEKKPIITYTYDVKYYINSRKYWCKGYYRNHCTIIASTTTETKNIKVDDDKNGKITVILTDLSTSDSGDYWCGIEIYYVSDDMHYTRLEVYEGTEVLGLRSSPSTADKASEDPEVDEYDCKYADLHIKPQSSVKDSQDVAAKEEVAYSDVMFK</sequence>
<comment type="subcellular location">
    <subcellularLocation>
        <location evidence="1">Membrane</location>
    </subcellularLocation>
</comment>
<evidence type="ECO:0000313" key="5">
    <source>
        <dbReference type="EMBL" id="MBN3289120.1"/>
    </source>
</evidence>
<keyword evidence="3" id="KW-0472">Membrane</keyword>
<organism evidence="5 6">
    <name type="scientific">Polypterus senegalus</name>
    <name type="common">Senegal bichir</name>
    <dbReference type="NCBI Taxonomy" id="55291"/>
    <lineage>
        <taxon>Eukaryota</taxon>
        <taxon>Metazoa</taxon>
        <taxon>Chordata</taxon>
        <taxon>Craniata</taxon>
        <taxon>Vertebrata</taxon>
        <taxon>Euteleostomi</taxon>
        <taxon>Actinopterygii</taxon>
        <taxon>Polypteriformes</taxon>
        <taxon>Polypteridae</taxon>
        <taxon>Polypterus</taxon>
    </lineage>
</organism>
<protein>
    <submittedName>
        <fullName evidence="5">TMIG3 protein</fullName>
    </submittedName>
</protein>
<keyword evidence="4" id="KW-0732">Signal</keyword>